<evidence type="ECO:0000256" key="2">
    <source>
        <dbReference type="SAM" id="MobiDB-lite"/>
    </source>
</evidence>
<dbReference type="Proteomes" id="UP000053660">
    <property type="component" value="Unassembled WGS sequence"/>
</dbReference>
<feature type="coiled-coil region" evidence="1">
    <location>
        <begin position="1"/>
        <end position="56"/>
    </location>
</feature>
<reference evidence="3 4" key="1">
    <citation type="submission" date="2014-03" db="EMBL/GenBank/DDBJ databases">
        <title>Draft genome of the hookworm Oesophagostomum dentatum.</title>
        <authorList>
            <person name="Mitreva M."/>
        </authorList>
    </citation>
    <scope>NUCLEOTIDE SEQUENCE [LARGE SCALE GENOMIC DNA]</scope>
    <source>
        <strain evidence="3 4">OD-Hann</strain>
    </source>
</reference>
<feature type="compositionally biased region" description="Basic and acidic residues" evidence="2">
    <location>
        <begin position="100"/>
        <end position="109"/>
    </location>
</feature>
<evidence type="ECO:0000313" key="4">
    <source>
        <dbReference type="Proteomes" id="UP000053660"/>
    </source>
</evidence>
<keyword evidence="1" id="KW-0175">Coiled coil</keyword>
<sequence length="327" mass="37324">MSTLRLRLNKARELLEAKDKELNESTKKTERLEKTCKILQRQMAQLRGNYAKQSHELAAEIQAARTRNLRRKGAIGILPTLDKNTPREPQEPSLAEETDTEKQRAVRERSKCVSWADATVPGTTHQASASKNPREMELIEEGTACFGPCRLFKNSLGDWTKITTTACGCDFFEYSNTDVRWLCCDRSIQVYYYGVVGATVISLANGRTIRYFNDGQIEIYRLSGEISRFDSVTSQRCETMLDENGSRYVEIFDCAGYCLRMWDGGHSSERFNERSSPRGHPEDRYVYNHSNVEPEWVEPDFCARRCPDGSLKIKFSHVMVGSLKISV</sequence>
<gene>
    <name evidence="3" type="ORF">OESDEN_15777</name>
</gene>
<organism evidence="3 4">
    <name type="scientific">Oesophagostomum dentatum</name>
    <name type="common">Nodular worm</name>
    <dbReference type="NCBI Taxonomy" id="61180"/>
    <lineage>
        <taxon>Eukaryota</taxon>
        <taxon>Metazoa</taxon>
        <taxon>Ecdysozoa</taxon>
        <taxon>Nematoda</taxon>
        <taxon>Chromadorea</taxon>
        <taxon>Rhabditida</taxon>
        <taxon>Rhabditina</taxon>
        <taxon>Rhabditomorpha</taxon>
        <taxon>Strongyloidea</taxon>
        <taxon>Strongylidae</taxon>
        <taxon>Oesophagostomum</taxon>
    </lineage>
</organism>
<proteinExistence type="predicted"/>
<evidence type="ECO:0000256" key="1">
    <source>
        <dbReference type="SAM" id="Coils"/>
    </source>
</evidence>
<name>A0A0B1SLV4_OESDE</name>
<dbReference type="EMBL" id="KN568184">
    <property type="protein sequence ID" value="KHJ84507.1"/>
    <property type="molecule type" value="Genomic_DNA"/>
</dbReference>
<dbReference type="AlphaFoldDB" id="A0A0B1SLV4"/>
<protein>
    <submittedName>
        <fullName evidence="3">Uncharacterized protein</fullName>
    </submittedName>
</protein>
<feature type="region of interest" description="Disordered" evidence="2">
    <location>
        <begin position="76"/>
        <end position="109"/>
    </location>
</feature>
<accession>A0A0B1SLV4</accession>
<dbReference type="OrthoDB" id="5857768at2759"/>
<keyword evidence="4" id="KW-1185">Reference proteome</keyword>
<evidence type="ECO:0000313" key="3">
    <source>
        <dbReference type="EMBL" id="KHJ84507.1"/>
    </source>
</evidence>